<sequence>MKSGASDPFADDDPEEEAQSSPETDDAEATPESDAGETTDDSSGGDAAAGDAREPEMRDAATRDDAVRDGESANAEAAEPSSDANESDEGLSRDELPFILRRDKVKDERPEVHQLFVQRETHEEAVDAERALEKRLDEGLSRTDAREAIYLAGMRHLDDAEEILREWGYDL</sequence>
<feature type="region of interest" description="Disordered" evidence="1">
    <location>
        <begin position="1"/>
        <end position="95"/>
    </location>
</feature>
<dbReference type="EMBL" id="JBHSXH010000011">
    <property type="protein sequence ID" value="MFC6825087.1"/>
    <property type="molecule type" value="Genomic_DNA"/>
</dbReference>
<dbReference type="AlphaFoldDB" id="A0ABD5TZY5"/>
<dbReference type="Pfam" id="PF25925">
    <property type="entry name" value="DUF7970"/>
    <property type="match status" value="1"/>
</dbReference>
<dbReference type="InterPro" id="IPR058276">
    <property type="entry name" value="DUF7970"/>
</dbReference>
<evidence type="ECO:0000313" key="2">
    <source>
        <dbReference type="EMBL" id="MFC6825087.1"/>
    </source>
</evidence>
<dbReference type="Proteomes" id="UP001596408">
    <property type="component" value="Unassembled WGS sequence"/>
</dbReference>
<evidence type="ECO:0000313" key="3">
    <source>
        <dbReference type="Proteomes" id="UP001596408"/>
    </source>
</evidence>
<accession>A0ABD5TZY5</accession>
<keyword evidence="3" id="KW-1185">Reference proteome</keyword>
<feature type="compositionally biased region" description="Low complexity" evidence="1">
    <location>
        <begin position="72"/>
        <end position="84"/>
    </location>
</feature>
<protein>
    <submittedName>
        <fullName evidence="2">Uncharacterized protein</fullName>
    </submittedName>
</protein>
<organism evidence="2 3">
    <name type="scientific">Halopelagius fulvigenes</name>
    <dbReference type="NCBI Taxonomy" id="1198324"/>
    <lineage>
        <taxon>Archaea</taxon>
        <taxon>Methanobacteriati</taxon>
        <taxon>Methanobacteriota</taxon>
        <taxon>Stenosarchaea group</taxon>
        <taxon>Halobacteria</taxon>
        <taxon>Halobacteriales</taxon>
        <taxon>Haloferacaceae</taxon>
    </lineage>
</organism>
<feature type="compositionally biased region" description="Acidic residues" evidence="1">
    <location>
        <begin position="9"/>
        <end position="40"/>
    </location>
</feature>
<gene>
    <name evidence="2" type="ORF">ACFQEV_08795</name>
</gene>
<feature type="compositionally biased region" description="Basic and acidic residues" evidence="1">
    <location>
        <begin position="51"/>
        <end position="71"/>
    </location>
</feature>
<name>A0ABD5TZY5_9EURY</name>
<comment type="caution">
    <text evidence="2">The sequence shown here is derived from an EMBL/GenBank/DDBJ whole genome shotgun (WGS) entry which is preliminary data.</text>
</comment>
<dbReference type="RefSeq" id="WP_379694956.1">
    <property type="nucleotide sequence ID" value="NZ_JBHSXH010000011.1"/>
</dbReference>
<proteinExistence type="predicted"/>
<evidence type="ECO:0000256" key="1">
    <source>
        <dbReference type="SAM" id="MobiDB-lite"/>
    </source>
</evidence>
<feature type="compositionally biased region" description="Low complexity" evidence="1">
    <location>
        <begin position="41"/>
        <end position="50"/>
    </location>
</feature>
<reference evidence="2 3" key="1">
    <citation type="journal article" date="2019" name="Int. J. Syst. Evol. Microbiol.">
        <title>The Global Catalogue of Microorganisms (GCM) 10K type strain sequencing project: providing services to taxonomists for standard genome sequencing and annotation.</title>
        <authorList>
            <consortium name="The Broad Institute Genomics Platform"/>
            <consortium name="The Broad Institute Genome Sequencing Center for Infectious Disease"/>
            <person name="Wu L."/>
            <person name="Ma J."/>
        </authorList>
    </citation>
    <scope>NUCLEOTIDE SEQUENCE [LARGE SCALE GENOMIC DNA]</scope>
    <source>
        <strain evidence="2 3">YIM 94188</strain>
    </source>
</reference>